<evidence type="ECO:0000256" key="1">
    <source>
        <dbReference type="SAM" id="MobiDB-lite"/>
    </source>
</evidence>
<feature type="compositionally biased region" description="Low complexity" evidence="1">
    <location>
        <begin position="106"/>
        <end position="122"/>
    </location>
</feature>
<dbReference type="Proteomes" id="UP001177023">
    <property type="component" value="Unassembled WGS sequence"/>
</dbReference>
<dbReference type="EMBL" id="CATQJA010002618">
    <property type="protein sequence ID" value="CAJ0573355.1"/>
    <property type="molecule type" value="Genomic_DNA"/>
</dbReference>
<evidence type="ECO:0000256" key="2">
    <source>
        <dbReference type="SAM" id="SignalP"/>
    </source>
</evidence>
<name>A0AA36G2C6_9BILA</name>
<feature type="region of interest" description="Disordered" evidence="1">
    <location>
        <begin position="67"/>
        <end position="87"/>
    </location>
</feature>
<protein>
    <submittedName>
        <fullName evidence="3">Uncharacterized protein</fullName>
    </submittedName>
</protein>
<sequence>MSFNRRFRWNIWHKMTLMLLLPYIMIHGTLAGGADPYHRNPLLRTRGQIYVRQNPFKRLRNRTHTEATMATRAENTASLRSDSTRDRSATLGTLESITCTMSKEATTGSKSTSLRLTSTTMSPVNTEDNSGRPQAEALDKLTN</sequence>
<evidence type="ECO:0000313" key="3">
    <source>
        <dbReference type="EMBL" id="CAJ0573355.1"/>
    </source>
</evidence>
<feature type="compositionally biased region" description="Polar residues" evidence="1">
    <location>
        <begin position="123"/>
        <end position="132"/>
    </location>
</feature>
<feature type="region of interest" description="Disordered" evidence="1">
    <location>
        <begin position="103"/>
        <end position="143"/>
    </location>
</feature>
<feature type="signal peptide" evidence="2">
    <location>
        <begin position="1"/>
        <end position="31"/>
    </location>
</feature>
<evidence type="ECO:0000313" key="4">
    <source>
        <dbReference type="Proteomes" id="UP001177023"/>
    </source>
</evidence>
<reference evidence="3" key="1">
    <citation type="submission" date="2023-06" db="EMBL/GenBank/DDBJ databases">
        <authorList>
            <person name="Delattre M."/>
        </authorList>
    </citation>
    <scope>NUCLEOTIDE SEQUENCE</scope>
    <source>
        <strain evidence="3">AF72</strain>
    </source>
</reference>
<feature type="chain" id="PRO_5041278858" evidence="2">
    <location>
        <begin position="32"/>
        <end position="143"/>
    </location>
</feature>
<gene>
    <name evidence="3" type="ORF">MSPICULIGERA_LOCUS11715</name>
</gene>
<feature type="non-terminal residue" evidence="3">
    <location>
        <position position="143"/>
    </location>
</feature>
<dbReference type="AlphaFoldDB" id="A0AA36G2C6"/>
<organism evidence="3 4">
    <name type="scientific">Mesorhabditis spiculigera</name>
    <dbReference type="NCBI Taxonomy" id="96644"/>
    <lineage>
        <taxon>Eukaryota</taxon>
        <taxon>Metazoa</taxon>
        <taxon>Ecdysozoa</taxon>
        <taxon>Nematoda</taxon>
        <taxon>Chromadorea</taxon>
        <taxon>Rhabditida</taxon>
        <taxon>Rhabditina</taxon>
        <taxon>Rhabditomorpha</taxon>
        <taxon>Rhabditoidea</taxon>
        <taxon>Rhabditidae</taxon>
        <taxon>Mesorhabditinae</taxon>
        <taxon>Mesorhabditis</taxon>
    </lineage>
</organism>
<comment type="caution">
    <text evidence="3">The sequence shown here is derived from an EMBL/GenBank/DDBJ whole genome shotgun (WGS) entry which is preliminary data.</text>
</comment>
<keyword evidence="2" id="KW-0732">Signal</keyword>
<accession>A0AA36G2C6</accession>
<proteinExistence type="predicted"/>
<keyword evidence="4" id="KW-1185">Reference proteome</keyword>